<protein>
    <recommendedName>
        <fullName evidence="4">NADH:ubiquinone oxidoreductase intermediate-associated protein 30 domain-containing protein</fullName>
    </recommendedName>
</protein>
<proteinExistence type="predicted"/>
<name>A0ABQ5FIY2_9ASTR</name>
<reference evidence="2" key="2">
    <citation type="submission" date="2022-01" db="EMBL/GenBank/DDBJ databases">
        <authorList>
            <person name="Yamashiro T."/>
            <person name="Shiraishi A."/>
            <person name="Satake H."/>
            <person name="Nakayama K."/>
        </authorList>
    </citation>
    <scope>NUCLEOTIDE SEQUENCE</scope>
</reference>
<organism evidence="2 3">
    <name type="scientific">Tanacetum coccineum</name>
    <dbReference type="NCBI Taxonomy" id="301880"/>
    <lineage>
        <taxon>Eukaryota</taxon>
        <taxon>Viridiplantae</taxon>
        <taxon>Streptophyta</taxon>
        <taxon>Embryophyta</taxon>
        <taxon>Tracheophyta</taxon>
        <taxon>Spermatophyta</taxon>
        <taxon>Magnoliopsida</taxon>
        <taxon>eudicotyledons</taxon>
        <taxon>Gunneridae</taxon>
        <taxon>Pentapetalae</taxon>
        <taxon>asterids</taxon>
        <taxon>campanulids</taxon>
        <taxon>Asterales</taxon>
        <taxon>Asteraceae</taxon>
        <taxon>Asteroideae</taxon>
        <taxon>Anthemideae</taxon>
        <taxon>Anthemidinae</taxon>
        <taxon>Tanacetum</taxon>
    </lineage>
</organism>
<keyword evidence="1" id="KW-0472">Membrane</keyword>
<evidence type="ECO:0000256" key="1">
    <source>
        <dbReference type="SAM" id="Phobius"/>
    </source>
</evidence>
<sequence length="275" mass="30233">MQTRHHRNPLLVGIRLIFSFFTTVMPPFFRDKPNEPALPRAVRDKVTDWSSCLKGSFVPTVNVDQEAHAGPPSKGLFLRLGSKYHSGFGQKLRLRLLSNGRGIRLMLATVSGQGLSNPSYSWESHTVIRNLKPGVSKAITGSTNSGHQFEPLAVDVFSVLVATLDTTGAGGARAELGKVELKSPRFRFNSWGGKRREWFEFGLRPSEVQVTEMTTPRKLHNCSTAFNGSGSWSFGFSLSRINALTKSFSSPTTDETAGEKELLYSLGNNGLAFVI</sequence>
<dbReference type="EMBL" id="BQNB010017421">
    <property type="protein sequence ID" value="GJT62978.1"/>
    <property type="molecule type" value="Genomic_DNA"/>
</dbReference>
<gene>
    <name evidence="2" type="ORF">Tco_1006511</name>
</gene>
<keyword evidence="3" id="KW-1185">Reference proteome</keyword>
<evidence type="ECO:0000313" key="2">
    <source>
        <dbReference type="EMBL" id="GJT62978.1"/>
    </source>
</evidence>
<dbReference type="Proteomes" id="UP001151760">
    <property type="component" value="Unassembled WGS sequence"/>
</dbReference>
<evidence type="ECO:0000313" key="3">
    <source>
        <dbReference type="Proteomes" id="UP001151760"/>
    </source>
</evidence>
<accession>A0ABQ5FIY2</accession>
<keyword evidence="1" id="KW-0812">Transmembrane</keyword>
<feature type="transmembrane region" description="Helical" evidence="1">
    <location>
        <begin position="12"/>
        <end position="29"/>
    </location>
</feature>
<keyword evidence="1" id="KW-1133">Transmembrane helix</keyword>
<comment type="caution">
    <text evidence="2">The sequence shown here is derived from an EMBL/GenBank/DDBJ whole genome shotgun (WGS) entry which is preliminary data.</text>
</comment>
<reference evidence="2" key="1">
    <citation type="journal article" date="2022" name="Int. J. Mol. Sci.">
        <title>Draft Genome of Tanacetum Coccineum: Genomic Comparison of Closely Related Tanacetum-Family Plants.</title>
        <authorList>
            <person name="Yamashiro T."/>
            <person name="Shiraishi A."/>
            <person name="Nakayama K."/>
            <person name="Satake H."/>
        </authorList>
    </citation>
    <scope>NUCLEOTIDE SEQUENCE</scope>
</reference>
<evidence type="ECO:0008006" key="4">
    <source>
        <dbReference type="Google" id="ProtNLM"/>
    </source>
</evidence>